<reference evidence="2 3" key="1">
    <citation type="submission" date="2016-01" db="EMBL/GenBank/DDBJ databases">
        <authorList>
            <person name="Oliw E.H."/>
        </authorList>
    </citation>
    <scope>NUCLEOTIDE SEQUENCE [LARGE SCALE GENOMIC DNA]</scope>
    <source>
        <strain evidence="2">LMG 27134</strain>
    </source>
</reference>
<gene>
    <name evidence="2" type="ORF">AWB69_05984</name>
</gene>
<dbReference type="Proteomes" id="UP000054683">
    <property type="component" value="Unassembled WGS sequence"/>
</dbReference>
<feature type="compositionally biased region" description="Basic and acidic residues" evidence="1">
    <location>
        <begin position="16"/>
        <end position="39"/>
    </location>
</feature>
<evidence type="ECO:0000256" key="1">
    <source>
        <dbReference type="SAM" id="MobiDB-lite"/>
    </source>
</evidence>
<dbReference type="RefSeq" id="WP_156529003.1">
    <property type="nucleotide sequence ID" value="NZ_FCOK02000050.1"/>
</dbReference>
<proteinExistence type="predicted"/>
<evidence type="ECO:0000313" key="2">
    <source>
        <dbReference type="EMBL" id="SAL55668.1"/>
    </source>
</evidence>
<feature type="region of interest" description="Disordered" evidence="1">
    <location>
        <begin position="1"/>
        <end position="55"/>
    </location>
</feature>
<name>A0A158IGG7_9BURK</name>
<dbReference type="EMBL" id="FCOK02000050">
    <property type="protein sequence ID" value="SAL55668.1"/>
    <property type="molecule type" value="Genomic_DNA"/>
</dbReference>
<dbReference type="AlphaFoldDB" id="A0A158IGG7"/>
<accession>A0A158IGG7</accession>
<protein>
    <submittedName>
        <fullName evidence="2">Uncharacterized protein</fullName>
    </submittedName>
</protein>
<organism evidence="2 3">
    <name type="scientific">Caballeronia udeis</name>
    <dbReference type="NCBI Taxonomy" id="1232866"/>
    <lineage>
        <taxon>Bacteria</taxon>
        <taxon>Pseudomonadati</taxon>
        <taxon>Pseudomonadota</taxon>
        <taxon>Betaproteobacteria</taxon>
        <taxon>Burkholderiales</taxon>
        <taxon>Burkholderiaceae</taxon>
        <taxon>Caballeronia</taxon>
    </lineage>
</organism>
<evidence type="ECO:0000313" key="3">
    <source>
        <dbReference type="Proteomes" id="UP000054683"/>
    </source>
</evidence>
<sequence length="55" mass="5854">MSTNSNTAPMPTGNGRPDDYQKADRTKADAAKPDRDSRSLLKNLPVGALKPANAK</sequence>